<reference evidence="1" key="1">
    <citation type="submission" date="2023-04" db="EMBL/GenBank/DDBJ databases">
        <title>A chromosome-level genome assembly of the parasitoid wasp Eretmocerus hayati.</title>
        <authorList>
            <person name="Zhong Y."/>
            <person name="Liu S."/>
            <person name="Liu Y."/>
        </authorList>
    </citation>
    <scope>NUCLEOTIDE SEQUENCE</scope>
    <source>
        <strain evidence="1">ZJU_SS_LIU_2023</strain>
    </source>
</reference>
<keyword evidence="2" id="KW-1185">Reference proteome</keyword>
<accession>A0ACC2NDF6</accession>
<proteinExistence type="predicted"/>
<organism evidence="1 2">
    <name type="scientific">Eretmocerus hayati</name>
    <dbReference type="NCBI Taxonomy" id="131215"/>
    <lineage>
        <taxon>Eukaryota</taxon>
        <taxon>Metazoa</taxon>
        <taxon>Ecdysozoa</taxon>
        <taxon>Arthropoda</taxon>
        <taxon>Hexapoda</taxon>
        <taxon>Insecta</taxon>
        <taxon>Pterygota</taxon>
        <taxon>Neoptera</taxon>
        <taxon>Endopterygota</taxon>
        <taxon>Hymenoptera</taxon>
        <taxon>Apocrita</taxon>
        <taxon>Proctotrupomorpha</taxon>
        <taxon>Chalcidoidea</taxon>
        <taxon>Aphelinidae</taxon>
        <taxon>Aphelininae</taxon>
        <taxon>Eretmocerus</taxon>
    </lineage>
</organism>
<dbReference type="EMBL" id="CM056743">
    <property type="protein sequence ID" value="KAJ8668983.1"/>
    <property type="molecule type" value="Genomic_DNA"/>
</dbReference>
<dbReference type="Proteomes" id="UP001239111">
    <property type="component" value="Chromosome 3"/>
</dbReference>
<comment type="caution">
    <text evidence="1">The sequence shown here is derived from an EMBL/GenBank/DDBJ whole genome shotgun (WGS) entry which is preliminary data.</text>
</comment>
<evidence type="ECO:0000313" key="1">
    <source>
        <dbReference type="EMBL" id="KAJ8668983.1"/>
    </source>
</evidence>
<protein>
    <submittedName>
        <fullName evidence="1">Uncharacterized protein</fullName>
    </submittedName>
</protein>
<sequence>MKSIYSTVSKDLPAHTSLNTFIREVANLKGTKAMCLEGGCGACIVAAEINGRLLAVNSCLVSIVLCDGWKVTTVEGLGNKKVGYHTLQAALAEMSGSQCGFCSPGWVMSMYSISHDKQLTMKEIENSFANNLCRCTGYRPILDTFKAFAKDAPHEMEKKIKDIEELYNIKSCSNCTKKMCIGTCNSIEVINESSVPRSLNLKLTDSSQFHKVMKIDEIFAILSNRSGSSYQINGGNTAHGVYRTVLKEIYIDVNAVAELHRIEKTNDFLTFGGNVTLADAMIAFQRYANESGFGYLKHMYDHLDLVATVPVRNIGTIAGNLMLKNQHNEFPSDVFLILETAGAEIHILESPGSKKEMRMMDFLNLDMKEKLIYSVVLPSMSDEHTYRTYKIMPRAQNAHALVNAGFLFKFDEEGKVCGKPNIIIGGIRPNFLHATKTEEYLKDKCIYDIKHVQEALKILKSEINPDHILPDYDPSFRRLLAVCLFYKFILGINYKNVKPQYRSGATLLQRDVSSGKQNFDTDRSLWPTNQPIPKIGSIYQTSGEGEYVNDIVVKGEQVFCALTLADAPGTVAKIEFEEALKIPGVIAFYSAKDIPGKNAFINSDNKYFSLERDEILFADKQVQYAGQPFGIIVAETMDIAQSAASQVKLTYVKDSKSKALINARQVIASKDMSRLIKIIDWPAKKSPGSNTKYRIKGDHECGAQYHFTMETQTCICVPIEDGMDVFSSTQYMDLTQTSIAYLLNVPVNSINVRVRRLGGAYGAKISRATQIACACALVCSKLNRPARLVLTIEDNMRAIGKRTPAYIEYELEVDELGAIQSLDASYYGNVGASFNETHSYGSLIAFRNCYDFSAWNLKGFDCRTDLPANTWCRSPGTMEGMALIEHVMERIARVTGKDPLEVRMINMREDDKKILFPMIDQMKNSSDYAARSNDVAKFNKENRWKKRGISLVPMKYEFETFGQFHSLVSIYARDGTVSVSHAGIEMGQGLHTKVAQVAAYTLGINLDLVSVKPSSCLTSPNSSVTGGSVGSDACGYATQMACKELLKRLEPYKEKLGGNPMWKDLIFEAHKNNVDLCASFMFTTEQDIKPYSIYGVTVSEIELDILTGQHLIRRVDILEDTGISLSPTIDIGQVEGAFIMGIGLWTSEDLIYDPDTGALTNYRTWNYKIPGAKDIPVDFRVSLLRNAPNPLGILRSKATGEPPLCMSCSIPIAIRHALNSARSDAGNTDPWYQLDNALTNEKILLNSLTDVDNMIF</sequence>
<evidence type="ECO:0000313" key="2">
    <source>
        <dbReference type="Proteomes" id="UP001239111"/>
    </source>
</evidence>
<name>A0ACC2NDF6_9HYME</name>
<gene>
    <name evidence="1" type="ORF">QAD02_000242</name>
</gene>